<evidence type="ECO:0000313" key="1">
    <source>
        <dbReference type="EMBL" id="KAH7836210.1"/>
    </source>
</evidence>
<dbReference type="Proteomes" id="UP000828048">
    <property type="component" value="Chromosome 2"/>
</dbReference>
<dbReference type="EMBL" id="CM037152">
    <property type="protein sequence ID" value="KAH7836210.1"/>
    <property type="molecule type" value="Genomic_DNA"/>
</dbReference>
<accession>A0ACB7X6M1</accession>
<organism evidence="1 2">
    <name type="scientific">Vaccinium darrowii</name>
    <dbReference type="NCBI Taxonomy" id="229202"/>
    <lineage>
        <taxon>Eukaryota</taxon>
        <taxon>Viridiplantae</taxon>
        <taxon>Streptophyta</taxon>
        <taxon>Embryophyta</taxon>
        <taxon>Tracheophyta</taxon>
        <taxon>Spermatophyta</taxon>
        <taxon>Magnoliopsida</taxon>
        <taxon>eudicotyledons</taxon>
        <taxon>Gunneridae</taxon>
        <taxon>Pentapetalae</taxon>
        <taxon>asterids</taxon>
        <taxon>Ericales</taxon>
        <taxon>Ericaceae</taxon>
        <taxon>Vaccinioideae</taxon>
        <taxon>Vaccinieae</taxon>
        <taxon>Vaccinium</taxon>
    </lineage>
</organism>
<name>A0ACB7X6M1_9ERIC</name>
<keyword evidence="2" id="KW-1185">Reference proteome</keyword>
<gene>
    <name evidence="1" type="ORF">Vadar_033713</name>
</gene>
<evidence type="ECO:0000313" key="2">
    <source>
        <dbReference type="Proteomes" id="UP000828048"/>
    </source>
</evidence>
<protein>
    <submittedName>
        <fullName evidence="1">Uncharacterized protein</fullName>
    </submittedName>
</protein>
<reference evidence="1 2" key="1">
    <citation type="journal article" date="2021" name="Hortic Res">
        <title>High-quality reference genome and annotation aids understanding of berry development for evergreen blueberry (Vaccinium darrowii).</title>
        <authorList>
            <person name="Yu J."/>
            <person name="Hulse-Kemp A.M."/>
            <person name="Babiker E."/>
            <person name="Staton M."/>
        </authorList>
    </citation>
    <scope>NUCLEOTIDE SEQUENCE [LARGE SCALE GENOMIC DNA]</scope>
    <source>
        <strain evidence="2">cv. NJ 8807/NJ 8810</strain>
        <tissue evidence="1">Young leaf</tissue>
    </source>
</reference>
<comment type="caution">
    <text evidence="1">The sequence shown here is derived from an EMBL/GenBank/DDBJ whole genome shotgun (WGS) entry which is preliminary data.</text>
</comment>
<sequence>MAADLAWSRKEAKWRYGGRIWPFLSIFFLILVLHCVAILLFTRGFLLTRTELPHHSNCSDVSQSPCVQPPPSSPSKEDDGPRRNPNLNKQQCWTKPAIDRLVIIVLDALRFDFVAPISSFEDIKPWMGKLQVLHKLVSREGSSARIFKAIADPPTTSLQRLKGLTTGGLPTFIDVGNSFGAPAILEDNLISQLVQNGKRVVMMGDDTWLQVFPHHFNVSFPYPSFNVKDLHTVDDGCTRNLFPFLYDEKWDVLIAHFLGVDHAGHIFGVNSVPMIEKLEQYNVILEKIVEVLEGQSGPGGLHENTLLLVMGDHGQTLNGDHGGGSAEEVETAIFAMGFKDPPSSLMLERDTSSCQLDVDGRMVCINSIQQLDFAVTVSALLGIPFPFGSIGSVNPELYALAAGTWNLERSMDDVLQNHTSTKDWMQNYVNVLCMNSWQVKRYVDVYSASSLIGFSNEDVLHLSAMYAQAMENWSSTLMNLGSGKNESCHVSLPDLKRQIDSYLSFLASVAELARSKWTQFNLKIMSIGFGVMLISLLVHVLCIRWLDKLCGVYVLSPAKSGISHGLMFSCLIVAIRACSFLSNSYILEEGKVACFLAGTTAMLKLRYSITKTKMELEAFVLILLITVLRFCVELGLSKQAVSSGLADMCPSWMLAVAESYPFWSHIAELPPVLALIILAYMLHESISRSSCRRFLKFVIRGTVFSYLLIAAYWASESKLLNLPLQRNYIAKGVYVIGFGQLSFLALLQFLTEEKTSSWKETVVLKIVAVLSALSSTIIILSGRQGPMVALASIAGGWCIMRLGSLEQDSENGHLQTLSLYSFPVTQWSILAVCLFFCTGHWCAFDGLRYAAAFIGFEEFILFPQAILLTIDTFGFSHILPIFGLPFLVLQQVGSGQGERGKGLFFLQLCQVYLMYGLVTATTATFTMLCVAIQRRHLMVWGLFAPKFVFDVLGLMLTDFLIVLALLYYRVRVEDDGPRQHRFEK</sequence>
<proteinExistence type="predicted"/>